<reference evidence="1" key="1">
    <citation type="journal article" date="2018" name="Genome Biol. Evol.">
        <title>Genomics and development of Lentinus tigrinus, a white-rot wood-decaying mushroom with dimorphic fruiting bodies.</title>
        <authorList>
            <person name="Wu B."/>
            <person name="Xu Z."/>
            <person name="Knudson A."/>
            <person name="Carlson A."/>
            <person name="Chen N."/>
            <person name="Kovaka S."/>
            <person name="LaButti K."/>
            <person name="Lipzen A."/>
            <person name="Pennachio C."/>
            <person name="Riley R."/>
            <person name="Schakwitz W."/>
            <person name="Umezawa K."/>
            <person name="Ohm R.A."/>
            <person name="Grigoriev I.V."/>
            <person name="Nagy L.G."/>
            <person name="Gibbons J."/>
            <person name="Hibbett D."/>
        </authorList>
    </citation>
    <scope>NUCLEOTIDE SEQUENCE [LARGE SCALE GENOMIC DNA]</scope>
    <source>
        <strain evidence="1">ALCF2SS1-6</strain>
    </source>
</reference>
<accession>A0A5C2S6V6</accession>
<organism evidence="1 2">
    <name type="scientific">Lentinus tigrinus ALCF2SS1-6</name>
    <dbReference type="NCBI Taxonomy" id="1328759"/>
    <lineage>
        <taxon>Eukaryota</taxon>
        <taxon>Fungi</taxon>
        <taxon>Dikarya</taxon>
        <taxon>Basidiomycota</taxon>
        <taxon>Agaricomycotina</taxon>
        <taxon>Agaricomycetes</taxon>
        <taxon>Polyporales</taxon>
        <taxon>Polyporaceae</taxon>
        <taxon>Lentinus</taxon>
    </lineage>
</organism>
<evidence type="ECO:0000313" key="1">
    <source>
        <dbReference type="EMBL" id="RPD59028.1"/>
    </source>
</evidence>
<evidence type="ECO:0000313" key="2">
    <source>
        <dbReference type="Proteomes" id="UP000313359"/>
    </source>
</evidence>
<gene>
    <name evidence="1" type="ORF">L227DRAFT_504335</name>
</gene>
<dbReference type="EMBL" id="ML122272">
    <property type="protein sequence ID" value="RPD59028.1"/>
    <property type="molecule type" value="Genomic_DNA"/>
</dbReference>
<dbReference type="Proteomes" id="UP000313359">
    <property type="component" value="Unassembled WGS sequence"/>
</dbReference>
<proteinExistence type="predicted"/>
<keyword evidence="2" id="KW-1185">Reference proteome</keyword>
<dbReference type="STRING" id="1328759.A0A5C2S6V6"/>
<dbReference type="OrthoDB" id="2669721at2759"/>
<sequence length="748" mass="85212">MSQAFIDALKNPGTMDDSKLDKAAVSRLQNPSTEPATLTPDEDLSVRLFLADTDGSEAIYNKSRDAVMRRNPHNVVLSHHLVKKKIVQLTGIYPLKHDMCPASCMAFTGPWDSLEECKFCSEPRYDQKLLARGVKKARQTFDTYPLGPQIQARYRSPEGARDMRHRHAQMDRILQELRETGRLDRISDIIEGAEFWDAYQHGRIAEDDVCLLFSMDGAQLYEHKASSCWIYIWILIDVSPDKRYKKKYIIPGGIVPGPNKPKHPDSFLFPGFHHVSLLQRDGFRIWDAARRITFTSRPWIFLAEADAIGAPDMTGYVAHHGRLGCRFRCGRLGRRKPGGSHYYAVCIRPTGYSERGCDHDSYDPFNIPDSDPAQYQADLVYLRGATSSTNYEARRLATGISRPSLFSGLSPHHMLPIPRLFPGDIMHVFGLNIPDLMYKLWHGTMDCDTRNGDRKADWGWVFLTGDTWTEHGALVAAARHFLPGSFDRPPRNPAEKISSGYKCWEFLNWFYGIAPALFYGKLPAEYWQHYCKLVAGVRIIFQWETTAAERDDAQQYIGDFVYDFEVLYVEGKVSRFHFVPQCMHAISHTPLETFRVGSLICTAQFTMERTIGDLGAEIRQPSNPFANLAERALRWARDNALKAMIPDLDAERTPAVPLIDLGDGFTLLHAREGFAHGVGDHEDMVIFRYIESLVGTTRARKIWIGEMRCCVQRWARLRLPNRQVCRSAWKEVANGMTRIARNVKVSTN</sequence>
<protein>
    <submittedName>
        <fullName evidence="1">Uncharacterized protein</fullName>
    </submittedName>
</protein>
<name>A0A5C2S6V6_9APHY</name>
<dbReference type="AlphaFoldDB" id="A0A5C2S6V6"/>